<keyword evidence="8 12" id="KW-0267">Excision nuclease</keyword>
<dbReference type="HOGENOM" id="CLU_009621_2_1_0"/>
<dbReference type="PROSITE" id="PS50151">
    <property type="entry name" value="UVR"/>
    <property type="match status" value="1"/>
</dbReference>
<evidence type="ECO:0000256" key="6">
    <source>
        <dbReference type="ARBA" id="ARBA00022769"/>
    </source>
</evidence>
<keyword evidence="5 12" id="KW-0227">DNA damage</keyword>
<keyword evidence="7 12" id="KW-0067">ATP-binding</keyword>
<dbReference type="InterPro" id="IPR006935">
    <property type="entry name" value="Helicase/UvrB_N"/>
</dbReference>
<evidence type="ECO:0000256" key="8">
    <source>
        <dbReference type="ARBA" id="ARBA00022881"/>
    </source>
</evidence>
<dbReference type="NCBIfam" id="NF003673">
    <property type="entry name" value="PRK05298.1"/>
    <property type="match status" value="1"/>
</dbReference>
<dbReference type="eggNOG" id="COG0556">
    <property type="taxonomic scope" value="Bacteria"/>
</dbReference>
<feature type="domain" description="Helicase C-terminal" evidence="16">
    <location>
        <begin position="434"/>
        <end position="596"/>
    </location>
</feature>
<dbReference type="EMBL" id="CP007139">
    <property type="protein sequence ID" value="AIE84239.1"/>
    <property type="molecule type" value="Genomic_DNA"/>
</dbReference>
<dbReference type="Pfam" id="PF04851">
    <property type="entry name" value="ResIII"/>
    <property type="match status" value="1"/>
</dbReference>
<dbReference type="InterPro" id="IPR024759">
    <property type="entry name" value="UvrB_YAD/RRR_dom"/>
</dbReference>
<keyword evidence="9 12" id="KW-0234">DNA repair</keyword>
<protein>
    <recommendedName>
        <fullName evidence="11 12">UvrABC system protein B</fullName>
        <shortName evidence="12">Protein UvrB</shortName>
    </recommendedName>
    <alternativeName>
        <fullName evidence="12">Excinuclease ABC subunit B</fullName>
    </alternativeName>
</protein>
<dbReference type="SUPFAM" id="SSF46600">
    <property type="entry name" value="C-terminal UvrC-binding domain of UvrB"/>
    <property type="match status" value="1"/>
</dbReference>
<dbReference type="AlphaFoldDB" id="A0A068NRK2"/>
<feature type="domain" description="Helicase ATP-binding" evidence="15">
    <location>
        <begin position="31"/>
        <end position="190"/>
    </location>
</feature>
<keyword evidence="4 12" id="KW-0547">Nucleotide-binding</keyword>
<evidence type="ECO:0000256" key="3">
    <source>
        <dbReference type="ARBA" id="ARBA00022490"/>
    </source>
</evidence>
<dbReference type="GO" id="GO:0009380">
    <property type="term" value="C:excinuclease repair complex"/>
    <property type="evidence" value="ECO:0007669"/>
    <property type="project" value="InterPro"/>
</dbReference>
<evidence type="ECO:0000256" key="5">
    <source>
        <dbReference type="ARBA" id="ARBA00022763"/>
    </source>
</evidence>
<evidence type="ECO:0000313" key="17">
    <source>
        <dbReference type="EMBL" id="AIE84239.1"/>
    </source>
</evidence>
<dbReference type="SMART" id="SM00490">
    <property type="entry name" value="HELICc"/>
    <property type="match status" value="1"/>
</dbReference>
<evidence type="ECO:0000256" key="10">
    <source>
        <dbReference type="ARBA" id="ARBA00026033"/>
    </source>
</evidence>
<feature type="short sequence motif" description="Beta-hairpin" evidence="12">
    <location>
        <begin position="97"/>
        <end position="120"/>
    </location>
</feature>
<dbReference type="GO" id="GO:0009432">
    <property type="term" value="P:SOS response"/>
    <property type="evidence" value="ECO:0007669"/>
    <property type="project" value="UniProtKB-UniRule"/>
</dbReference>
<evidence type="ECO:0000259" key="15">
    <source>
        <dbReference type="PROSITE" id="PS51192"/>
    </source>
</evidence>
<dbReference type="InterPro" id="IPR036876">
    <property type="entry name" value="UVR_dom_sf"/>
</dbReference>
<dbReference type="SUPFAM" id="SSF52540">
    <property type="entry name" value="P-loop containing nucleoside triphosphate hydrolases"/>
    <property type="match status" value="2"/>
</dbReference>
<comment type="subunit">
    <text evidence="10 12 13">Forms a heterotetramer with UvrA during the search for lesions. Interacts with UvrC in an incision complex.</text>
</comment>
<gene>
    <name evidence="12" type="primary">uvrB</name>
    <name evidence="17" type="ORF">OP10G_0871</name>
</gene>
<evidence type="ECO:0000256" key="13">
    <source>
        <dbReference type="RuleBase" id="RU003587"/>
    </source>
</evidence>
<accession>A0A068NRK2</accession>
<evidence type="ECO:0000259" key="16">
    <source>
        <dbReference type="PROSITE" id="PS51194"/>
    </source>
</evidence>
<dbReference type="InterPro" id="IPR014001">
    <property type="entry name" value="Helicase_ATP-bd"/>
</dbReference>
<proteinExistence type="inferred from homology"/>
<feature type="binding site" evidence="12">
    <location>
        <begin position="44"/>
        <end position="51"/>
    </location>
    <ligand>
        <name>ATP</name>
        <dbReference type="ChEBI" id="CHEBI:30616"/>
    </ligand>
</feature>
<dbReference type="GO" id="GO:0006289">
    <property type="term" value="P:nucleotide-excision repair"/>
    <property type="evidence" value="ECO:0007669"/>
    <property type="project" value="UniProtKB-UniRule"/>
</dbReference>
<dbReference type="PANTHER" id="PTHR24029:SF0">
    <property type="entry name" value="UVRABC SYSTEM PROTEIN B"/>
    <property type="match status" value="1"/>
</dbReference>
<evidence type="ECO:0000256" key="9">
    <source>
        <dbReference type="ARBA" id="ARBA00023204"/>
    </source>
</evidence>
<dbReference type="InterPro" id="IPR027417">
    <property type="entry name" value="P-loop_NTPase"/>
</dbReference>
<dbReference type="GO" id="GO:0009381">
    <property type="term" value="F:excinuclease ABC activity"/>
    <property type="evidence" value="ECO:0007669"/>
    <property type="project" value="UniProtKB-UniRule"/>
</dbReference>
<dbReference type="OrthoDB" id="9806651at2"/>
<evidence type="ECO:0000256" key="2">
    <source>
        <dbReference type="ARBA" id="ARBA00008533"/>
    </source>
</evidence>
<dbReference type="GO" id="GO:0005737">
    <property type="term" value="C:cytoplasm"/>
    <property type="evidence" value="ECO:0007669"/>
    <property type="project" value="UniProtKB-SubCell"/>
</dbReference>
<evidence type="ECO:0000256" key="7">
    <source>
        <dbReference type="ARBA" id="ARBA00022840"/>
    </source>
</evidence>
<dbReference type="PANTHER" id="PTHR24029">
    <property type="entry name" value="UVRABC SYSTEM PROTEIN B"/>
    <property type="match status" value="1"/>
</dbReference>
<organism evidence="17 18">
    <name type="scientific">Fimbriimonas ginsengisoli Gsoil 348</name>
    <dbReference type="NCBI Taxonomy" id="661478"/>
    <lineage>
        <taxon>Bacteria</taxon>
        <taxon>Bacillati</taxon>
        <taxon>Armatimonadota</taxon>
        <taxon>Fimbriimonadia</taxon>
        <taxon>Fimbriimonadales</taxon>
        <taxon>Fimbriimonadaceae</taxon>
        <taxon>Fimbriimonas</taxon>
    </lineage>
</organism>
<dbReference type="GO" id="GO:0003677">
    <property type="term" value="F:DNA binding"/>
    <property type="evidence" value="ECO:0007669"/>
    <property type="project" value="UniProtKB-UniRule"/>
</dbReference>
<keyword evidence="12 13" id="KW-0742">SOS response</keyword>
<dbReference type="InterPro" id="IPR041471">
    <property type="entry name" value="UvrB_inter"/>
</dbReference>
<dbReference type="PROSITE" id="PS51192">
    <property type="entry name" value="HELICASE_ATP_BIND_1"/>
    <property type="match status" value="1"/>
</dbReference>
<reference evidence="17 18" key="1">
    <citation type="journal article" date="2014" name="PLoS ONE">
        <title>The first complete genome sequence of the class fimbriimonadia in the phylum armatimonadetes.</title>
        <authorList>
            <person name="Hu Z.Y."/>
            <person name="Wang Y.Z."/>
            <person name="Im W.T."/>
            <person name="Wang S.Y."/>
            <person name="Zhao G.P."/>
            <person name="Zheng H.J."/>
            <person name="Quan Z.X."/>
        </authorList>
    </citation>
    <scope>NUCLEOTIDE SEQUENCE [LARGE SCALE GENOMIC DNA]</scope>
    <source>
        <strain evidence="17">Gsoil 348</strain>
    </source>
</reference>
<keyword evidence="18" id="KW-1185">Reference proteome</keyword>
<keyword evidence="6 12" id="KW-0228">DNA excision</keyword>
<dbReference type="CDD" id="cd18790">
    <property type="entry name" value="SF2_C_UvrB"/>
    <property type="match status" value="1"/>
</dbReference>
<evidence type="ECO:0000313" key="18">
    <source>
        <dbReference type="Proteomes" id="UP000027982"/>
    </source>
</evidence>
<dbReference type="Gene3D" id="4.10.860.10">
    <property type="entry name" value="UVR domain"/>
    <property type="match status" value="1"/>
</dbReference>
<keyword evidence="3 12" id="KW-0963">Cytoplasm</keyword>
<name>A0A068NRK2_FIMGI</name>
<dbReference type="GO" id="GO:0016887">
    <property type="term" value="F:ATP hydrolysis activity"/>
    <property type="evidence" value="ECO:0007669"/>
    <property type="project" value="InterPro"/>
</dbReference>
<dbReference type="CDD" id="cd17916">
    <property type="entry name" value="DEXHc_UvrB"/>
    <property type="match status" value="1"/>
</dbReference>
<dbReference type="Proteomes" id="UP000027982">
    <property type="component" value="Chromosome"/>
</dbReference>
<dbReference type="STRING" id="661478.OP10G_0871"/>
<dbReference type="SMART" id="SM00487">
    <property type="entry name" value="DEXDc"/>
    <property type="match status" value="1"/>
</dbReference>
<dbReference type="Pfam" id="PF02151">
    <property type="entry name" value="UVR"/>
    <property type="match status" value="1"/>
</dbReference>
<evidence type="ECO:0000256" key="4">
    <source>
        <dbReference type="ARBA" id="ARBA00022741"/>
    </source>
</evidence>
<dbReference type="Gene3D" id="3.40.50.300">
    <property type="entry name" value="P-loop containing nucleotide triphosphate hydrolases"/>
    <property type="match status" value="3"/>
</dbReference>
<dbReference type="Pfam" id="PF12344">
    <property type="entry name" value="UvrB"/>
    <property type="match status" value="1"/>
</dbReference>
<comment type="similarity">
    <text evidence="2 12 13">Belongs to the UvrB family.</text>
</comment>
<sequence length="691" mass="78298">MSIVKFNEPLRLAQDFAPKGDQATAIAGLVEGLESGYRFQTLLGATGTGKTYTMASVINETQRPALILAHNKTLAAQLCQEFRAFFPENSVQYFISYYDYYQPEAYVPGADLYIEKDSSVNDEIERLRHAATHALLERRDVIVVASVSCIYGLGSPSEYAEAVITFETNGTFDLDEALKKLVAMQFSRNEVALDRGTFRVRGDTLEIQPKDEEIVTRVEFFGDTVERIRLFDPLTGEVIDEPTKVSVFPATHYVTPWERMEDVLEMINAEKEAQCELFVAQGKLLEAQRLRQRVDFDVEMMKEVGYCNGIENYSRYFDGRAPGTPPYTLLDFLPSDAIIFVDESHQTLPQVRAMFNGDKARKSILVDYGFRLPSALDNRPLKFEEFLERVPQVVYVSATPGPFEQETQSQIVEQIIRPTYVVDPEIDIRPTKGQIDDLIGEIQKRVERGERTLVTTLTKKMSEDLTGYLQDLNVKVQYIHSNVHSLERPEILRDLRLGVYDVIVGVNLLREGLDLPEVTLVAILDADKEGFLRSETSLIQTIGRAARNAGGRVIMYADNITGSMQRAIDETDRRRETQRRYNEEHGTLPQTVNKMVRETVRSYESVKEVVDQYSAETRAKLGADGGAIRLDELPILISNLERDMKDLAKAMEFEKAAQVRDEIESLRALMGTSSGRLGQDKRRVKRFAGKR</sequence>
<dbReference type="NCBIfam" id="TIGR00631">
    <property type="entry name" value="uvrb"/>
    <property type="match status" value="1"/>
</dbReference>
<dbReference type="InterPro" id="IPR001943">
    <property type="entry name" value="UVR_dom"/>
</dbReference>
<dbReference type="RefSeq" id="WP_025227118.1">
    <property type="nucleotide sequence ID" value="NZ_CP007139.1"/>
</dbReference>
<evidence type="ECO:0000256" key="1">
    <source>
        <dbReference type="ARBA" id="ARBA00004496"/>
    </source>
</evidence>
<dbReference type="PROSITE" id="PS51194">
    <property type="entry name" value="HELICASE_CTER"/>
    <property type="match status" value="1"/>
</dbReference>
<evidence type="ECO:0000256" key="12">
    <source>
        <dbReference type="HAMAP-Rule" id="MF_00204"/>
    </source>
</evidence>
<comment type="domain">
    <text evidence="12">The beta-hairpin motif is involved in DNA binding.</text>
</comment>
<comment type="function">
    <text evidence="12">The UvrABC repair system catalyzes the recognition and processing of DNA lesions. A damage recognition complex composed of 2 UvrA and 2 UvrB subunits scans DNA for abnormalities. Upon binding of the UvrA(2)B(2) complex to a putative damaged site, the DNA wraps around one UvrB monomer. DNA wrap is dependent on ATP binding by UvrB and probably causes local melting of the DNA helix, facilitating insertion of UvrB beta-hairpin between the DNA strands. Then UvrB probes one DNA strand for the presence of a lesion. If a lesion is found the UvrA subunits dissociate and the UvrB-DNA preincision complex is formed. This complex is subsequently bound by UvrC and the second UvrB is released. If no lesion is found, the DNA wraps around the other UvrB subunit that will check the other stand for damage.</text>
</comment>
<evidence type="ECO:0000256" key="11">
    <source>
        <dbReference type="ARBA" id="ARBA00029504"/>
    </source>
</evidence>
<dbReference type="HAMAP" id="MF_00204">
    <property type="entry name" value="UvrB"/>
    <property type="match status" value="1"/>
</dbReference>
<dbReference type="Pfam" id="PF00271">
    <property type="entry name" value="Helicase_C"/>
    <property type="match status" value="1"/>
</dbReference>
<dbReference type="GO" id="GO:0005524">
    <property type="term" value="F:ATP binding"/>
    <property type="evidence" value="ECO:0007669"/>
    <property type="project" value="UniProtKB-UniRule"/>
</dbReference>
<dbReference type="InterPro" id="IPR001650">
    <property type="entry name" value="Helicase_C-like"/>
</dbReference>
<evidence type="ECO:0000259" key="14">
    <source>
        <dbReference type="PROSITE" id="PS50151"/>
    </source>
</evidence>
<comment type="subcellular location">
    <subcellularLocation>
        <location evidence="1 12 13">Cytoplasm</location>
    </subcellularLocation>
</comment>
<dbReference type="Pfam" id="PF17757">
    <property type="entry name" value="UvrB_inter"/>
    <property type="match status" value="1"/>
</dbReference>
<feature type="domain" description="UVR" evidence="14">
    <location>
        <begin position="634"/>
        <end position="669"/>
    </location>
</feature>
<dbReference type="InterPro" id="IPR004807">
    <property type="entry name" value="UvrB"/>
</dbReference>
<dbReference type="KEGG" id="fgi:OP10G_0871"/>